<proteinExistence type="predicted"/>
<sequence>MDMVSVLVEELAGGSAEPSPAALPSRKSREAAPERTVPPEPCELTEKGCV</sequence>
<reference evidence="2" key="1">
    <citation type="submission" date="2019-11" db="EMBL/GenBank/DDBJ databases">
        <authorList>
            <person name="Feng L."/>
        </authorList>
    </citation>
    <scope>NUCLEOTIDE SEQUENCE</scope>
    <source>
        <strain evidence="2">AMuciniphilaLFYP55</strain>
    </source>
</reference>
<dbReference type="AlphaFoldDB" id="A0A6N2SE43"/>
<evidence type="ECO:0000313" key="2">
    <source>
        <dbReference type="EMBL" id="VYS90511.1"/>
    </source>
</evidence>
<feature type="region of interest" description="Disordered" evidence="1">
    <location>
        <begin position="1"/>
        <end position="50"/>
    </location>
</feature>
<organism evidence="2">
    <name type="scientific">Akkermansia muciniphila</name>
    <dbReference type="NCBI Taxonomy" id="239935"/>
    <lineage>
        <taxon>Bacteria</taxon>
        <taxon>Pseudomonadati</taxon>
        <taxon>Verrucomicrobiota</taxon>
        <taxon>Verrucomicrobiia</taxon>
        <taxon>Verrucomicrobiales</taxon>
        <taxon>Akkermansiaceae</taxon>
        <taxon>Akkermansia</taxon>
    </lineage>
</organism>
<name>A0A6N2SE43_9BACT</name>
<gene>
    <name evidence="2" type="ORF">AMLFYP55_02069</name>
</gene>
<evidence type="ECO:0000256" key="1">
    <source>
        <dbReference type="SAM" id="MobiDB-lite"/>
    </source>
</evidence>
<protein>
    <submittedName>
        <fullName evidence="2">Uncharacterized protein</fullName>
    </submittedName>
</protein>
<dbReference type="RefSeq" id="WP_022398336.1">
    <property type="nucleotide sequence ID" value="NZ_CACRSS010000002.1"/>
</dbReference>
<dbReference type="EMBL" id="CACRSS010000002">
    <property type="protein sequence ID" value="VYS90511.1"/>
    <property type="molecule type" value="Genomic_DNA"/>
</dbReference>
<accession>A0A6N2SE43</accession>